<evidence type="ECO:0000313" key="1">
    <source>
        <dbReference type="EMBL" id="MFC3230367.1"/>
    </source>
</evidence>
<keyword evidence="2" id="KW-1185">Reference proteome</keyword>
<dbReference type="CDD" id="cd21631">
    <property type="entry name" value="RHH_CopG_NikR-like"/>
    <property type="match status" value="1"/>
</dbReference>
<dbReference type="RefSeq" id="WP_379905475.1">
    <property type="nucleotide sequence ID" value="NZ_JBHRTR010000044.1"/>
</dbReference>
<comment type="caution">
    <text evidence="1">The sequence shown here is derived from an EMBL/GenBank/DDBJ whole genome shotgun (WGS) entry which is preliminary data.</text>
</comment>
<proteinExistence type="predicted"/>
<gene>
    <name evidence="1" type="ORF">ACFOGJ_24170</name>
</gene>
<evidence type="ECO:0000313" key="2">
    <source>
        <dbReference type="Proteomes" id="UP001595528"/>
    </source>
</evidence>
<reference evidence="2" key="1">
    <citation type="journal article" date="2019" name="Int. J. Syst. Evol. Microbiol.">
        <title>The Global Catalogue of Microorganisms (GCM) 10K type strain sequencing project: providing services to taxonomists for standard genome sequencing and annotation.</title>
        <authorList>
            <consortium name="The Broad Institute Genomics Platform"/>
            <consortium name="The Broad Institute Genome Sequencing Center for Infectious Disease"/>
            <person name="Wu L."/>
            <person name="Ma J."/>
        </authorList>
    </citation>
    <scope>NUCLEOTIDE SEQUENCE [LARGE SCALE GENOMIC DNA]</scope>
    <source>
        <strain evidence="2">KCTC 42964</strain>
    </source>
</reference>
<sequence>MQQVTRRSELADQVRRAVEECLAGDPELPEFLRTLEQRGIELRICSEPKRRRLLWLHVIVLGEKFAGSAVGLVPSQLRYDPERHWEAVRDRRPLSAARLAKGVADNFDRERGKAEGPPGKPIPVPIQVIPSVAKEISRAAQDRGVSQAMLIEEAWAFYKERCVN</sequence>
<organism evidence="1 2">
    <name type="scientific">Marinibaculum pumilum</name>
    <dbReference type="NCBI Taxonomy" id="1766165"/>
    <lineage>
        <taxon>Bacteria</taxon>
        <taxon>Pseudomonadati</taxon>
        <taxon>Pseudomonadota</taxon>
        <taxon>Alphaproteobacteria</taxon>
        <taxon>Rhodospirillales</taxon>
        <taxon>Rhodospirillaceae</taxon>
        <taxon>Marinibaculum</taxon>
    </lineage>
</organism>
<name>A0ABV7L6W4_9PROT</name>
<accession>A0ABV7L6W4</accession>
<dbReference type="EMBL" id="JBHRTR010000044">
    <property type="protein sequence ID" value="MFC3230367.1"/>
    <property type="molecule type" value="Genomic_DNA"/>
</dbReference>
<dbReference type="Proteomes" id="UP001595528">
    <property type="component" value="Unassembled WGS sequence"/>
</dbReference>
<evidence type="ECO:0008006" key="3">
    <source>
        <dbReference type="Google" id="ProtNLM"/>
    </source>
</evidence>
<protein>
    <recommendedName>
        <fullName evidence="3">Ribbon-helix-helix protein, CopG family</fullName>
    </recommendedName>
</protein>